<name>A0A2L2TQT7_9HYPO</name>
<proteinExistence type="predicted"/>
<reference evidence="2" key="1">
    <citation type="submission" date="2014-10" db="EMBL/GenBank/DDBJ databases">
        <authorList>
            <person name="King R."/>
        </authorList>
    </citation>
    <scope>NUCLEOTIDE SEQUENCE [LARGE SCALE GENOMIC DNA]</scope>
    <source>
        <strain evidence="2">A3/5</strain>
    </source>
</reference>
<dbReference type="STRING" id="56646.A0A2L2TQT7"/>
<accession>A0A2L2TQT7</accession>
<evidence type="ECO:0000313" key="1">
    <source>
        <dbReference type="EMBL" id="CEI65906.1"/>
    </source>
</evidence>
<keyword evidence="2" id="KW-1185">Reference proteome</keyword>
<organism evidence="1 2">
    <name type="scientific">Fusarium venenatum</name>
    <dbReference type="NCBI Taxonomy" id="56646"/>
    <lineage>
        <taxon>Eukaryota</taxon>
        <taxon>Fungi</taxon>
        <taxon>Dikarya</taxon>
        <taxon>Ascomycota</taxon>
        <taxon>Pezizomycotina</taxon>
        <taxon>Sordariomycetes</taxon>
        <taxon>Hypocreomycetidae</taxon>
        <taxon>Hypocreales</taxon>
        <taxon>Nectriaceae</taxon>
        <taxon>Fusarium</taxon>
    </lineage>
</organism>
<sequence length="138" mass="15867">MATRATAREIGTCIAAACYFKCPKFIKVFIYRAILYADEFSEGNAWIEDGISVASDIEGPEYTLILETYRIWPFQRLLGSMMDVWAKMESAAMENPHYARDIRDLQVRMKDLVAKTQSNCDIDVQYTQSMQSLLRCNK</sequence>
<dbReference type="Proteomes" id="UP000245910">
    <property type="component" value="Chromosome I"/>
</dbReference>
<protein>
    <submittedName>
        <fullName evidence="1">Uncharacterized protein</fullName>
    </submittedName>
</protein>
<evidence type="ECO:0000313" key="2">
    <source>
        <dbReference type="Proteomes" id="UP000245910"/>
    </source>
</evidence>
<dbReference type="EMBL" id="LN649229">
    <property type="protein sequence ID" value="CEI65906.1"/>
    <property type="molecule type" value="Genomic_DNA"/>
</dbReference>
<dbReference type="AlphaFoldDB" id="A0A2L2TQT7"/>